<gene>
    <name evidence="5" type="ORF">GGE31_001973</name>
    <name evidence="4" type="ORF">GGE33_001974</name>
    <name evidence="6" type="ORF">GGE35_001974</name>
</gene>
<keyword evidence="8" id="KW-1185">Reference proteome</keyword>
<evidence type="ECO:0000256" key="2">
    <source>
        <dbReference type="SAM" id="Phobius"/>
    </source>
</evidence>
<feature type="compositionally biased region" description="Low complexity" evidence="1">
    <location>
        <begin position="124"/>
        <end position="155"/>
    </location>
</feature>
<evidence type="ECO:0000313" key="4">
    <source>
        <dbReference type="EMBL" id="MBB4348232.1"/>
    </source>
</evidence>
<feature type="domain" description="Peptidoglycan binding-like" evidence="3">
    <location>
        <begin position="185"/>
        <end position="239"/>
    </location>
</feature>
<dbReference type="EMBL" id="JACIGW010000002">
    <property type="protein sequence ID" value="MBB4348232.1"/>
    <property type="molecule type" value="Genomic_DNA"/>
</dbReference>
<dbReference type="GO" id="GO:0016787">
    <property type="term" value="F:hydrolase activity"/>
    <property type="evidence" value="ECO:0007669"/>
    <property type="project" value="UniProtKB-KW"/>
</dbReference>
<dbReference type="Gene3D" id="1.10.101.10">
    <property type="entry name" value="PGBD-like superfamily/PGBD"/>
    <property type="match status" value="2"/>
</dbReference>
<keyword evidence="2" id="KW-0812">Transmembrane</keyword>
<evidence type="ECO:0000313" key="6">
    <source>
        <dbReference type="EMBL" id="MBB4446158.1"/>
    </source>
</evidence>
<dbReference type="EMBL" id="JACIGY010000002">
    <property type="protein sequence ID" value="MBB4411468.1"/>
    <property type="molecule type" value="Genomic_DNA"/>
</dbReference>
<accession>A0A7W6S6R6</accession>
<evidence type="ECO:0000256" key="1">
    <source>
        <dbReference type="SAM" id="MobiDB-lite"/>
    </source>
</evidence>
<evidence type="ECO:0000313" key="9">
    <source>
        <dbReference type="Proteomes" id="UP000576087"/>
    </source>
</evidence>
<keyword evidence="2" id="KW-0472">Membrane</keyword>
<feature type="transmembrane region" description="Helical" evidence="2">
    <location>
        <begin position="53"/>
        <end position="74"/>
    </location>
</feature>
<proteinExistence type="predicted"/>
<name>A0A7W6S6R6_9HYPH</name>
<feature type="domain" description="Peptidoglycan binding-like" evidence="3">
    <location>
        <begin position="349"/>
        <end position="403"/>
    </location>
</feature>
<evidence type="ECO:0000259" key="3">
    <source>
        <dbReference type="Pfam" id="PF01471"/>
    </source>
</evidence>
<comment type="caution">
    <text evidence="4">The sequence shown here is derived from an EMBL/GenBank/DDBJ whole genome shotgun (WGS) entry which is preliminary data.</text>
</comment>
<keyword evidence="2" id="KW-1133">Transmembrane helix</keyword>
<dbReference type="Pfam" id="PF01471">
    <property type="entry name" value="PG_binding_1"/>
    <property type="match status" value="2"/>
</dbReference>
<protein>
    <submittedName>
        <fullName evidence="4">Peptidoglycan hydrolase-like protein with peptidoglycan-binding domain</fullName>
    </submittedName>
</protein>
<evidence type="ECO:0000313" key="7">
    <source>
        <dbReference type="Proteomes" id="UP000520770"/>
    </source>
</evidence>
<dbReference type="Proteomes" id="UP000524535">
    <property type="component" value="Unassembled WGS sequence"/>
</dbReference>
<dbReference type="InterPro" id="IPR036365">
    <property type="entry name" value="PGBD-like_sf"/>
</dbReference>
<feature type="compositionally biased region" description="Low complexity" evidence="1">
    <location>
        <begin position="241"/>
        <end position="256"/>
    </location>
</feature>
<dbReference type="EMBL" id="JACIHM010000002">
    <property type="protein sequence ID" value="MBB4446158.1"/>
    <property type="molecule type" value="Genomic_DNA"/>
</dbReference>
<evidence type="ECO:0000313" key="5">
    <source>
        <dbReference type="EMBL" id="MBB4411468.1"/>
    </source>
</evidence>
<dbReference type="AlphaFoldDB" id="A0A7W6S6R6"/>
<evidence type="ECO:0000313" key="8">
    <source>
        <dbReference type="Proteomes" id="UP000524535"/>
    </source>
</evidence>
<feature type="region of interest" description="Disordered" evidence="1">
    <location>
        <begin position="241"/>
        <end position="292"/>
    </location>
</feature>
<reference evidence="7 8" key="1">
    <citation type="submission" date="2020-08" db="EMBL/GenBank/DDBJ databases">
        <title>Genomic Encyclopedia of Type Strains, Phase IV (KMG-V): Genome sequencing to study the core and pangenomes of soil and plant-associated prokaryotes.</title>
        <authorList>
            <person name="Whitman W."/>
        </authorList>
    </citation>
    <scope>NUCLEOTIDE SEQUENCE [LARGE SCALE GENOMIC DNA]</scope>
    <source>
        <strain evidence="5 8">SEMIA 444</strain>
        <strain evidence="4 7">SEMIA 448</strain>
        <strain evidence="6 9">SEMIA 452</strain>
    </source>
</reference>
<organism evidence="4 7">
    <name type="scientific">Aliirhizobium cellulosilyticum</name>
    <dbReference type="NCBI Taxonomy" id="393664"/>
    <lineage>
        <taxon>Bacteria</taxon>
        <taxon>Pseudomonadati</taxon>
        <taxon>Pseudomonadota</taxon>
        <taxon>Alphaproteobacteria</taxon>
        <taxon>Hyphomicrobiales</taxon>
        <taxon>Rhizobiaceae</taxon>
        <taxon>Aliirhizobium</taxon>
    </lineage>
</organism>
<feature type="compositionally biased region" description="Basic and acidic residues" evidence="1">
    <location>
        <begin position="268"/>
        <end position="279"/>
    </location>
</feature>
<feature type="region of interest" description="Disordered" evidence="1">
    <location>
        <begin position="118"/>
        <end position="155"/>
    </location>
</feature>
<dbReference type="InterPro" id="IPR036366">
    <property type="entry name" value="PGBDSf"/>
</dbReference>
<sequence>MTTRKRKAPKGRRTAKEQSLPSRILAGTGSAVLYGATGSARGIGGAIVRNPKATLYATTFIVAFSFVAANALWYQPGGHPAPFLATRDAHDPNAIAGYRQFRQADPADVTTFRIERAPAGGQTAPERSAARPPASLQTVASPATQPVTTAPAAAPMEAPADDIRSIIAGQTPAAQSAPGTTTDAELVAGIQRELARRGIYQGTDDGLMGPRTESAILFFEEASGLPQRGKATPELLAVLQSQSGSRSQAQAQATAAPLPIPRQAPRADASRAEAPKAEAQRTAARPATQPVVQQIKAPARNEDPVTAAIRSSERQPGMMPPAEIPGARRAAAAPVQAAARRSDPLPASQMVLQIQKGLSNIAYTDVEIDGVAGTQTKAAIRRFQKHYRLPETGEPDEVVLQKLKAIGAL</sequence>
<dbReference type="RefSeq" id="WP_183822714.1">
    <property type="nucleotide sequence ID" value="NZ_JACIGW010000002.1"/>
</dbReference>
<dbReference type="Proteomes" id="UP000576087">
    <property type="component" value="Unassembled WGS sequence"/>
</dbReference>
<dbReference type="Proteomes" id="UP000520770">
    <property type="component" value="Unassembled WGS sequence"/>
</dbReference>
<dbReference type="InterPro" id="IPR002477">
    <property type="entry name" value="Peptidoglycan-bd-like"/>
</dbReference>
<keyword evidence="4" id="KW-0378">Hydrolase</keyword>
<dbReference type="SUPFAM" id="SSF47090">
    <property type="entry name" value="PGBD-like"/>
    <property type="match status" value="2"/>
</dbReference>